<accession>A0ABS6Z1M9</accession>
<evidence type="ECO:0000313" key="3">
    <source>
        <dbReference type="Proteomes" id="UP000812013"/>
    </source>
</evidence>
<dbReference type="InterPro" id="IPR053521">
    <property type="entry name" value="McjB-like"/>
</dbReference>
<dbReference type="NCBIfam" id="NF033537">
    <property type="entry name" value="lasso_biosyn_B2"/>
    <property type="match status" value="1"/>
</dbReference>
<reference evidence="2 3" key="1">
    <citation type="submission" date="2019-12" db="EMBL/GenBank/DDBJ databases">
        <title>Genome sequence of Streptomyces bambusae.</title>
        <authorList>
            <person name="Bansal K."/>
            <person name="Choksket S."/>
            <person name="Korpole S."/>
            <person name="Patil P.B."/>
        </authorList>
    </citation>
    <scope>NUCLEOTIDE SEQUENCE [LARGE SCALE GENOMIC DNA]</scope>
    <source>
        <strain evidence="2 3">SK60</strain>
    </source>
</reference>
<proteinExistence type="predicted"/>
<comment type="caution">
    <text evidence="2">The sequence shown here is derived from an EMBL/GenBank/DDBJ whole genome shotgun (WGS) entry which is preliminary data.</text>
</comment>
<dbReference type="Proteomes" id="UP000812013">
    <property type="component" value="Unassembled WGS sequence"/>
</dbReference>
<dbReference type="EMBL" id="WTFF01000028">
    <property type="protein sequence ID" value="MBW5481634.1"/>
    <property type="molecule type" value="Genomic_DNA"/>
</dbReference>
<keyword evidence="3" id="KW-1185">Reference proteome</keyword>
<feature type="domain" description="Microcin J25-processing protein McjB C-terminal" evidence="1">
    <location>
        <begin position="24"/>
        <end position="132"/>
    </location>
</feature>
<evidence type="ECO:0000259" key="1">
    <source>
        <dbReference type="Pfam" id="PF13471"/>
    </source>
</evidence>
<protein>
    <submittedName>
        <fullName evidence="2">Lasso peptide biosynthesis B2 protein</fullName>
    </submittedName>
</protein>
<organism evidence="2 3">
    <name type="scientific">Streptomyces bambusae</name>
    <dbReference type="NCBI Taxonomy" id="1550616"/>
    <lineage>
        <taxon>Bacteria</taxon>
        <taxon>Bacillati</taxon>
        <taxon>Actinomycetota</taxon>
        <taxon>Actinomycetes</taxon>
        <taxon>Kitasatosporales</taxon>
        <taxon>Streptomycetaceae</taxon>
        <taxon>Streptomyces</taxon>
    </lineage>
</organism>
<dbReference type="Pfam" id="PF13471">
    <property type="entry name" value="Transglut_core3"/>
    <property type="match status" value="1"/>
</dbReference>
<dbReference type="RefSeq" id="WP_219665575.1">
    <property type="nucleotide sequence ID" value="NZ_WTFF01000028.1"/>
</dbReference>
<dbReference type="InterPro" id="IPR032708">
    <property type="entry name" value="McjB_C"/>
</dbReference>
<gene>
    <name evidence="2" type="ORF">GPJ59_06985</name>
</gene>
<evidence type="ECO:0000313" key="2">
    <source>
        <dbReference type="EMBL" id="MBW5481634.1"/>
    </source>
</evidence>
<sequence length="152" mass="16301">MSVTTALPPRARFPLHRRLAARTAVGAARLLTRLAPHRLERALTRIARGAVPATEAQATEARQLVLASSLLMNGQRSCLPRSVAVALTCRLGGSWPTWCVGTLMSPPFSPHAWVEADGRLIGEKGDHARWARLISVAAPRPVTGSRAASSTR</sequence>
<name>A0ABS6Z1M9_9ACTN</name>